<dbReference type="EMBL" id="SFCI01000542">
    <property type="protein sequence ID" value="TFY79189.1"/>
    <property type="molecule type" value="Genomic_DNA"/>
</dbReference>
<dbReference type="OrthoDB" id="2758552at2759"/>
<evidence type="ECO:0000313" key="3">
    <source>
        <dbReference type="Proteomes" id="UP000298061"/>
    </source>
</evidence>
<gene>
    <name evidence="2" type="ORF">EWM64_g4816</name>
</gene>
<protein>
    <recommendedName>
        <fullName evidence="1">F-box domain-containing protein</fullName>
    </recommendedName>
</protein>
<evidence type="ECO:0000313" key="2">
    <source>
        <dbReference type="EMBL" id="TFY79189.1"/>
    </source>
</evidence>
<dbReference type="Proteomes" id="UP000298061">
    <property type="component" value="Unassembled WGS sequence"/>
</dbReference>
<evidence type="ECO:0000259" key="1">
    <source>
        <dbReference type="Pfam" id="PF12937"/>
    </source>
</evidence>
<reference evidence="2 3" key="1">
    <citation type="submission" date="2019-02" db="EMBL/GenBank/DDBJ databases">
        <title>Genome sequencing of the rare red list fungi Hericium alpestre (H. flagellum).</title>
        <authorList>
            <person name="Buettner E."/>
            <person name="Kellner H."/>
        </authorList>
    </citation>
    <scope>NUCLEOTIDE SEQUENCE [LARGE SCALE GENOMIC DNA]</scope>
    <source>
        <strain evidence="2 3">DSM 108284</strain>
    </source>
</reference>
<dbReference type="AlphaFoldDB" id="A0A4Z0A073"/>
<dbReference type="Pfam" id="PF12937">
    <property type="entry name" value="F-box-like"/>
    <property type="match status" value="1"/>
</dbReference>
<name>A0A4Z0A073_9AGAM</name>
<dbReference type="InterPro" id="IPR001810">
    <property type="entry name" value="F-box_dom"/>
</dbReference>
<comment type="caution">
    <text evidence="2">The sequence shown here is derived from an EMBL/GenBank/DDBJ whole genome shotgun (WGS) entry which is preliminary data.</text>
</comment>
<dbReference type="SUPFAM" id="SSF52047">
    <property type="entry name" value="RNI-like"/>
    <property type="match status" value="1"/>
</dbReference>
<proteinExistence type="predicted"/>
<organism evidence="2 3">
    <name type="scientific">Hericium alpestre</name>
    <dbReference type="NCBI Taxonomy" id="135208"/>
    <lineage>
        <taxon>Eukaryota</taxon>
        <taxon>Fungi</taxon>
        <taxon>Dikarya</taxon>
        <taxon>Basidiomycota</taxon>
        <taxon>Agaricomycotina</taxon>
        <taxon>Agaricomycetes</taxon>
        <taxon>Russulales</taxon>
        <taxon>Hericiaceae</taxon>
        <taxon>Hericium</taxon>
    </lineage>
</organism>
<accession>A0A4Z0A073</accession>
<feature type="domain" description="F-box" evidence="1">
    <location>
        <begin position="34"/>
        <end position="86"/>
    </location>
</feature>
<keyword evidence="3" id="KW-1185">Reference proteome</keyword>
<dbReference type="STRING" id="135208.A0A4Z0A073"/>
<sequence length="529" mass="59326">MQVLNPSATKWQLSTLLKKIPGIRSSAKQVSPAARLPTQILVRILQEVCKTWTWKYLERRGWTVLAHVCRSWRAAAFDIPRLWADYRFSLEEERHIGHAPFGYSAMLAMDVDAKWTAIHWERLVRLIFGNCDRIESLALTGARVCSVMQQNANRPAPELWQITLDSDHAKHKKFRIWRSKKSPFVLPPGIFDGQLPALSHLSLTDIVVDLNSPVLSKTLAYLALSRTNEGSPRLCSLPQFLEVLSTMKLLRHLTVEDILTEPEDEALLKQSLEQLPQVYLLQLETLHLRIPSMQNYSGFLDKVQFHVGSTCCYLDTTVSVPRIQGFQMLPRGLYIDPPAETHFTKLQVCIQASRELSFCASGEAGSLTFKVVDCAAFAGLLSICFHLRKPLSTVRSLKLDSSTSIGGQSSPFAEYLPGVTDLSIESWDQKGLLASLSRPNTFPKLARLEFNDGPGYAMQDPAEFFTMLADAIGKRLQAGLSLELAVMHRAVPCRTSEDLENIRQRSGLYTIKGLNEALATYKQPISCTV</sequence>